<dbReference type="PANTHER" id="PTHR11709">
    <property type="entry name" value="MULTI-COPPER OXIDASE"/>
    <property type="match status" value="1"/>
</dbReference>
<feature type="domain" description="Plastocyanin-like" evidence="6">
    <location>
        <begin position="88"/>
        <end position="216"/>
    </location>
</feature>
<dbReference type="InterPro" id="IPR002355">
    <property type="entry name" value="Cu_oxidase_Cu_BS"/>
</dbReference>
<dbReference type="InterPro" id="IPR011706">
    <property type="entry name" value="Cu-oxidase_C"/>
</dbReference>
<reference evidence="7" key="1">
    <citation type="journal article" date="2020" name="mSystems">
        <title>Genome- and Community-Level Interaction Insights into Carbon Utilization and Element Cycling Functions of Hydrothermarchaeota in Hydrothermal Sediment.</title>
        <authorList>
            <person name="Zhou Z."/>
            <person name="Liu Y."/>
            <person name="Xu W."/>
            <person name="Pan J."/>
            <person name="Luo Z.H."/>
            <person name="Li M."/>
        </authorList>
    </citation>
    <scope>NUCLEOTIDE SEQUENCE [LARGE SCALE GENOMIC DNA]</scope>
    <source>
        <strain evidence="7">SpSt-349</strain>
    </source>
</reference>
<dbReference type="InterPro" id="IPR006311">
    <property type="entry name" value="TAT_signal"/>
</dbReference>
<dbReference type="SUPFAM" id="SSF49503">
    <property type="entry name" value="Cupredoxins"/>
    <property type="match status" value="3"/>
</dbReference>
<evidence type="ECO:0000256" key="1">
    <source>
        <dbReference type="ARBA" id="ARBA00022723"/>
    </source>
</evidence>
<evidence type="ECO:0000259" key="5">
    <source>
        <dbReference type="Pfam" id="PF07731"/>
    </source>
</evidence>
<dbReference type="PROSITE" id="PS00080">
    <property type="entry name" value="MULTICOPPER_OXIDASE2"/>
    <property type="match status" value="1"/>
</dbReference>
<keyword evidence="1" id="KW-0479">Metal-binding</keyword>
<evidence type="ECO:0000259" key="6">
    <source>
        <dbReference type="Pfam" id="PF07732"/>
    </source>
</evidence>
<dbReference type="Pfam" id="PF00394">
    <property type="entry name" value="Cu-oxidase"/>
    <property type="match status" value="1"/>
</dbReference>
<dbReference type="GO" id="GO:0051536">
    <property type="term" value="F:iron-sulfur cluster binding"/>
    <property type="evidence" value="ECO:0007669"/>
    <property type="project" value="UniProtKB-KW"/>
</dbReference>
<dbReference type="Gene3D" id="2.60.40.420">
    <property type="entry name" value="Cupredoxins - blue copper proteins"/>
    <property type="match status" value="3"/>
</dbReference>
<keyword evidence="3" id="KW-0408">Iron</keyword>
<dbReference type="CDD" id="cd13881">
    <property type="entry name" value="CuRO_2_McoC_like"/>
    <property type="match status" value="1"/>
</dbReference>
<evidence type="ECO:0000256" key="2">
    <source>
        <dbReference type="ARBA" id="ARBA00023002"/>
    </source>
</evidence>
<feature type="domain" description="Plastocyanin-like" evidence="5">
    <location>
        <begin position="407"/>
        <end position="515"/>
    </location>
</feature>
<proteinExistence type="predicted"/>
<dbReference type="GO" id="GO:0005507">
    <property type="term" value="F:copper ion binding"/>
    <property type="evidence" value="ECO:0007669"/>
    <property type="project" value="InterPro"/>
</dbReference>
<dbReference type="AlphaFoldDB" id="A0A831TY62"/>
<keyword evidence="2" id="KW-0560">Oxidoreductase</keyword>
<dbReference type="InterPro" id="IPR011707">
    <property type="entry name" value="Cu-oxidase-like_N"/>
</dbReference>
<evidence type="ECO:0000313" key="7">
    <source>
        <dbReference type="EMBL" id="HEN41806.1"/>
    </source>
</evidence>
<dbReference type="InterPro" id="IPR045087">
    <property type="entry name" value="Cu-oxidase_fam"/>
</dbReference>
<dbReference type="CDD" id="cd13853">
    <property type="entry name" value="CuRO_1_Tth-MCO_like"/>
    <property type="match status" value="1"/>
</dbReference>
<dbReference type="Pfam" id="PF07732">
    <property type="entry name" value="Cu-oxidase_3"/>
    <property type="match status" value="1"/>
</dbReference>
<dbReference type="Pfam" id="PF07731">
    <property type="entry name" value="Cu-oxidase_2"/>
    <property type="match status" value="1"/>
</dbReference>
<accession>A0A831TY62</accession>
<keyword evidence="3" id="KW-0411">Iron-sulfur</keyword>
<dbReference type="CDD" id="cd13900">
    <property type="entry name" value="CuRO_3_Tth-MCO_like"/>
    <property type="match status" value="1"/>
</dbReference>
<evidence type="ECO:0000256" key="3">
    <source>
        <dbReference type="ARBA" id="ARBA00023014"/>
    </source>
</evidence>
<name>A0A831TY62_GEOME</name>
<dbReference type="GO" id="GO:0016491">
    <property type="term" value="F:oxidoreductase activity"/>
    <property type="evidence" value="ECO:0007669"/>
    <property type="project" value="UniProtKB-KW"/>
</dbReference>
<dbReference type="InterPro" id="IPR008972">
    <property type="entry name" value="Cupredoxin"/>
</dbReference>
<dbReference type="EMBL" id="DSOV01000019">
    <property type="protein sequence ID" value="HEN41806.1"/>
    <property type="molecule type" value="Genomic_DNA"/>
</dbReference>
<sequence length="523" mass="57196">MTRKRINRRDFLTMTSVGLTGACIGLHTDLARAMMGSGGMGSGGMGGGGMGGGGMGGGTTVIDPPPGSPFRDPVEAVKNALGFYELAVQQSQVNVNGTWATLLTYNGTYPGPTIRAKRGETLRIQLRNNLPYTTEKNILGHTKNITNLHTHGLHVSPEPPADSMMIQLRPGDIYDYSYDLRHEEPGHLNFYHPHVHGVVAEQYWGGLAGPLVIEDETTALAGYETHIMVLKDLTLSGSAPSPYTSMMDYMHGKEGNLVMVNGQVNPVLNIRPGQVQRWQIVNASNARFYKLSLEGHSLHLVGTDGGLLDKPYQLSSLLLSPGERADILVKASKTAKNYRFLSLPYSRGGMGSQQQVTLLTLSCKGAALNNSLPASVNPGARRVVMDTSMLPRRTLTLSMMQGRGYINGISFTDMDHTYKFMSHLGGWEVWEIVNQSGMDHPFHQHVNSAQVLSITGGDSAYASLYTTIPAWKDVVLVPKWGKVTMLVPVMDWPGMTMFHCHIIEHEDIGMMGVWDIMDMPMPM</sequence>
<comment type="caution">
    <text evidence="7">The sequence shown here is derived from an EMBL/GenBank/DDBJ whole genome shotgun (WGS) entry which is preliminary data.</text>
</comment>
<evidence type="ECO:0000259" key="4">
    <source>
        <dbReference type="Pfam" id="PF00394"/>
    </source>
</evidence>
<dbReference type="PANTHER" id="PTHR11709:SF2">
    <property type="entry name" value="MULTICOPPER OXIDASE LPR1"/>
    <property type="match status" value="1"/>
</dbReference>
<gene>
    <name evidence="7" type="ORF">ENQ87_05420</name>
</gene>
<dbReference type="PROSITE" id="PS51257">
    <property type="entry name" value="PROKAR_LIPOPROTEIN"/>
    <property type="match status" value="1"/>
</dbReference>
<feature type="domain" description="Plastocyanin-like" evidence="4">
    <location>
        <begin position="254"/>
        <end position="342"/>
    </location>
</feature>
<protein>
    <submittedName>
        <fullName evidence="7">Multicopper oxidase family protein</fullName>
    </submittedName>
</protein>
<dbReference type="PROSITE" id="PS51318">
    <property type="entry name" value="TAT"/>
    <property type="match status" value="1"/>
</dbReference>
<dbReference type="InterPro" id="IPR001117">
    <property type="entry name" value="Cu-oxidase_2nd"/>
</dbReference>
<organism evidence="7">
    <name type="scientific">Geobacter metallireducens</name>
    <dbReference type="NCBI Taxonomy" id="28232"/>
    <lineage>
        <taxon>Bacteria</taxon>
        <taxon>Pseudomonadati</taxon>
        <taxon>Thermodesulfobacteriota</taxon>
        <taxon>Desulfuromonadia</taxon>
        <taxon>Geobacterales</taxon>
        <taxon>Geobacteraceae</taxon>
        <taxon>Geobacter</taxon>
    </lineage>
</organism>